<accession>A0A2G5F8X1</accession>
<sequence>MISSLWSVWCARNNLVFRDEAFEVQTVVRTVKCMCWSRLHITKQGAQKKQGHKITDLFGGWDSLVQDRL</sequence>
<evidence type="ECO:0000313" key="1">
    <source>
        <dbReference type="EMBL" id="PIA64453.1"/>
    </source>
</evidence>
<evidence type="ECO:0000313" key="2">
    <source>
        <dbReference type="Proteomes" id="UP000230069"/>
    </source>
</evidence>
<organism evidence="1 2">
    <name type="scientific">Aquilegia coerulea</name>
    <name type="common">Rocky mountain columbine</name>
    <dbReference type="NCBI Taxonomy" id="218851"/>
    <lineage>
        <taxon>Eukaryota</taxon>
        <taxon>Viridiplantae</taxon>
        <taxon>Streptophyta</taxon>
        <taxon>Embryophyta</taxon>
        <taxon>Tracheophyta</taxon>
        <taxon>Spermatophyta</taxon>
        <taxon>Magnoliopsida</taxon>
        <taxon>Ranunculales</taxon>
        <taxon>Ranunculaceae</taxon>
        <taxon>Thalictroideae</taxon>
        <taxon>Aquilegia</taxon>
    </lineage>
</organism>
<dbReference type="InParanoid" id="A0A2G5F8X1"/>
<proteinExistence type="predicted"/>
<gene>
    <name evidence="1" type="ORF">AQUCO_00100143v1</name>
</gene>
<reference evidence="1 2" key="1">
    <citation type="submission" date="2017-09" db="EMBL/GenBank/DDBJ databases">
        <title>WGS assembly of Aquilegia coerulea Goldsmith.</title>
        <authorList>
            <person name="Hodges S."/>
            <person name="Kramer E."/>
            <person name="Nordborg M."/>
            <person name="Tomkins J."/>
            <person name="Borevitz J."/>
            <person name="Derieg N."/>
            <person name="Yan J."/>
            <person name="Mihaltcheva S."/>
            <person name="Hayes R.D."/>
            <person name="Rokhsar D."/>
        </authorList>
    </citation>
    <scope>NUCLEOTIDE SEQUENCE [LARGE SCALE GENOMIC DNA]</scope>
    <source>
        <strain evidence="2">cv. Goldsmith</strain>
    </source>
</reference>
<keyword evidence="2" id="KW-1185">Reference proteome</keyword>
<dbReference type="OrthoDB" id="696485at2759"/>
<name>A0A2G5F8X1_AQUCA</name>
<dbReference type="Proteomes" id="UP000230069">
    <property type="component" value="Unassembled WGS sequence"/>
</dbReference>
<dbReference type="EMBL" id="KZ305018">
    <property type="protein sequence ID" value="PIA64453.1"/>
    <property type="molecule type" value="Genomic_DNA"/>
</dbReference>
<dbReference type="AlphaFoldDB" id="A0A2G5F8X1"/>
<protein>
    <submittedName>
        <fullName evidence="1">Uncharacterized protein</fullName>
    </submittedName>
</protein>